<dbReference type="EMBL" id="CM039438">
    <property type="protein sequence ID" value="KAI4298992.1"/>
    <property type="molecule type" value="Genomic_DNA"/>
</dbReference>
<organism evidence="1 2">
    <name type="scientific">Bauhinia variegata</name>
    <name type="common">Purple orchid tree</name>
    <name type="synonym">Phanera variegata</name>
    <dbReference type="NCBI Taxonomy" id="167791"/>
    <lineage>
        <taxon>Eukaryota</taxon>
        <taxon>Viridiplantae</taxon>
        <taxon>Streptophyta</taxon>
        <taxon>Embryophyta</taxon>
        <taxon>Tracheophyta</taxon>
        <taxon>Spermatophyta</taxon>
        <taxon>Magnoliopsida</taxon>
        <taxon>eudicotyledons</taxon>
        <taxon>Gunneridae</taxon>
        <taxon>Pentapetalae</taxon>
        <taxon>rosids</taxon>
        <taxon>fabids</taxon>
        <taxon>Fabales</taxon>
        <taxon>Fabaceae</taxon>
        <taxon>Cercidoideae</taxon>
        <taxon>Cercideae</taxon>
        <taxon>Bauhiniinae</taxon>
        <taxon>Bauhinia</taxon>
    </lineage>
</organism>
<protein>
    <submittedName>
        <fullName evidence="1">Uncharacterized protein</fullName>
    </submittedName>
</protein>
<name>A0ACB9KP21_BAUVA</name>
<dbReference type="Proteomes" id="UP000828941">
    <property type="component" value="Chromosome 13"/>
</dbReference>
<gene>
    <name evidence="1" type="ORF">L6164_032493</name>
</gene>
<accession>A0ACB9KP21</accession>
<proteinExistence type="predicted"/>
<comment type="caution">
    <text evidence="1">The sequence shown here is derived from an EMBL/GenBank/DDBJ whole genome shotgun (WGS) entry which is preliminary data.</text>
</comment>
<sequence length="323" mass="36423">MLDDLKYILKLLFQIEDTALSALDDEATPRTFSLFDLVQKDQEPSSSTSSTAGHAVKIIDLPLALLFHEFHQALLKFGFFNFVFGKDYIARKQKTKNLFKNAIQVLRDIRGALNYENLVEGLRSLGMKEMVERNYNKAIEYYTCTIAMCNSTNSDEHFLNRAAAFIKVGRIHDAIDDYCDATKANPSNINAYLDLGALYIHQQNYLAAICQSFIKVLQLEPDNQVALDQLLAADIKLKEQLDWKDEQLELLKNNGVVIPVSSSHRKSDALLLRSPANEGGTAGDASSSKSWKELVEEMERRTMEELLISVCGLIKKLLLLLLL</sequence>
<evidence type="ECO:0000313" key="1">
    <source>
        <dbReference type="EMBL" id="KAI4298992.1"/>
    </source>
</evidence>
<evidence type="ECO:0000313" key="2">
    <source>
        <dbReference type="Proteomes" id="UP000828941"/>
    </source>
</evidence>
<reference evidence="1 2" key="1">
    <citation type="journal article" date="2022" name="DNA Res.">
        <title>Chromosomal-level genome assembly of the orchid tree Bauhinia variegata (Leguminosae; Cercidoideae) supports the allotetraploid origin hypothesis of Bauhinia.</title>
        <authorList>
            <person name="Zhong Y."/>
            <person name="Chen Y."/>
            <person name="Zheng D."/>
            <person name="Pang J."/>
            <person name="Liu Y."/>
            <person name="Luo S."/>
            <person name="Meng S."/>
            <person name="Qian L."/>
            <person name="Wei D."/>
            <person name="Dai S."/>
            <person name="Zhou R."/>
        </authorList>
    </citation>
    <scope>NUCLEOTIDE SEQUENCE [LARGE SCALE GENOMIC DNA]</scope>
    <source>
        <strain evidence="1">BV-YZ2020</strain>
    </source>
</reference>
<keyword evidence="2" id="KW-1185">Reference proteome</keyword>